<name>A0A0C1IIT2_9BACT</name>
<evidence type="ECO:0000313" key="2">
    <source>
        <dbReference type="EMBL" id="KIC94105.1"/>
    </source>
</evidence>
<keyword evidence="1" id="KW-0812">Transmembrane</keyword>
<sequence length="62" mass="6989">MQNIRTLLVLAIENVLLVWGSVILALTYTSTSHPFLSPISWYLIGSAMIVLNFTRKRAPRTT</sequence>
<proteinExistence type="predicted"/>
<organism evidence="2 3">
    <name type="scientific">Flavihumibacter solisilvae</name>
    <dbReference type="NCBI Taxonomy" id="1349421"/>
    <lineage>
        <taxon>Bacteria</taxon>
        <taxon>Pseudomonadati</taxon>
        <taxon>Bacteroidota</taxon>
        <taxon>Chitinophagia</taxon>
        <taxon>Chitinophagales</taxon>
        <taxon>Chitinophagaceae</taxon>
        <taxon>Flavihumibacter</taxon>
    </lineage>
</organism>
<keyword evidence="1" id="KW-1133">Transmembrane helix</keyword>
<reference evidence="2 3" key="1">
    <citation type="submission" date="2014-11" db="EMBL/GenBank/DDBJ databases">
        <title>Genome sequence of Flavihumibacter solisilvae 3-3.</title>
        <authorList>
            <person name="Zhou G."/>
            <person name="Li M."/>
            <person name="Wang G."/>
        </authorList>
    </citation>
    <scope>NUCLEOTIDE SEQUENCE [LARGE SCALE GENOMIC DNA]</scope>
    <source>
        <strain evidence="2 3">3-3</strain>
    </source>
</reference>
<gene>
    <name evidence="2" type="ORF">OI18_14000</name>
</gene>
<feature type="transmembrane region" description="Helical" evidence="1">
    <location>
        <begin position="7"/>
        <end position="29"/>
    </location>
</feature>
<keyword evidence="3" id="KW-1185">Reference proteome</keyword>
<accession>A0A0C1IIT2</accession>
<dbReference type="OrthoDB" id="680983at2"/>
<dbReference type="AlphaFoldDB" id="A0A0C1IIT2"/>
<protein>
    <submittedName>
        <fullName evidence="2">Uncharacterized protein</fullName>
    </submittedName>
</protein>
<dbReference type="STRING" id="1349421.OI18_14000"/>
<dbReference type="RefSeq" id="WP_039140710.1">
    <property type="nucleotide sequence ID" value="NZ_JSVC01000015.1"/>
</dbReference>
<feature type="transmembrane region" description="Helical" evidence="1">
    <location>
        <begin position="35"/>
        <end position="54"/>
    </location>
</feature>
<dbReference type="EMBL" id="JSVC01000015">
    <property type="protein sequence ID" value="KIC94105.1"/>
    <property type="molecule type" value="Genomic_DNA"/>
</dbReference>
<comment type="caution">
    <text evidence="2">The sequence shown here is derived from an EMBL/GenBank/DDBJ whole genome shotgun (WGS) entry which is preliminary data.</text>
</comment>
<evidence type="ECO:0000313" key="3">
    <source>
        <dbReference type="Proteomes" id="UP000031408"/>
    </source>
</evidence>
<keyword evidence="1" id="KW-0472">Membrane</keyword>
<evidence type="ECO:0000256" key="1">
    <source>
        <dbReference type="SAM" id="Phobius"/>
    </source>
</evidence>
<dbReference type="Proteomes" id="UP000031408">
    <property type="component" value="Unassembled WGS sequence"/>
</dbReference>